<dbReference type="EMBL" id="JABBWD010000001">
    <property type="protein sequence ID" value="KAG1783659.1"/>
    <property type="molecule type" value="Genomic_DNA"/>
</dbReference>
<proteinExistence type="predicted"/>
<dbReference type="OrthoDB" id="2673180at2759"/>
<evidence type="ECO:0000313" key="1">
    <source>
        <dbReference type="EMBL" id="KAG1783659.1"/>
    </source>
</evidence>
<evidence type="ECO:0000313" key="2">
    <source>
        <dbReference type="Proteomes" id="UP000714275"/>
    </source>
</evidence>
<gene>
    <name evidence="1" type="ORF">EV702DRAFT_1190679</name>
</gene>
<keyword evidence="2" id="KW-1185">Reference proteome</keyword>
<comment type="caution">
    <text evidence="1">The sequence shown here is derived from an EMBL/GenBank/DDBJ whole genome shotgun (WGS) entry which is preliminary data.</text>
</comment>
<reference evidence="1" key="1">
    <citation type="journal article" date="2020" name="New Phytol.">
        <title>Comparative genomics reveals dynamic genome evolution in host specialist ectomycorrhizal fungi.</title>
        <authorList>
            <person name="Lofgren L.A."/>
            <person name="Nguyen N.H."/>
            <person name="Vilgalys R."/>
            <person name="Ruytinx J."/>
            <person name="Liao H.L."/>
            <person name="Branco S."/>
            <person name="Kuo A."/>
            <person name="LaButti K."/>
            <person name="Lipzen A."/>
            <person name="Andreopoulos W."/>
            <person name="Pangilinan J."/>
            <person name="Riley R."/>
            <person name="Hundley H."/>
            <person name="Na H."/>
            <person name="Barry K."/>
            <person name="Grigoriev I.V."/>
            <person name="Stajich J.E."/>
            <person name="Kennedy P.G."/>
        </authorList>
    </citation>
    <scope>NUCLEOTIDE SEQUENCE</scope>
    <source>
        <strain evidence="1">DOB743</strain>
    </source>
</reference>
<accession>A0A9P7D8R7</accession>
<sequence>MTCVLLPDSFTCALLKEAKGAEIAFWIGQANAAAGKRVVTKNSCVDEQRKRLADYYGLDLSAEDSFVAAVALKTHEDHIKQHQFSWLQELREEWSSMAAHGKEFFLYDRSSEPCNASLLQEAVKLLVNLTVQTMPSAAPSLLSLDRRTQTENNETISALIGAACDGDSTAISRLSSLGNCMTAPSVELMAATLPPAPLSDAASLQLTQQLWVPLPTIPSMAQSVHPVTIFAQPGSLPLILRGDGSALPLFVAPNHTATMQMSSS</sequence>
<dbReference type="AlphaFoldDB" id="A0A9P7D8R7"/>
<organism evidence="1 2">
    <name type="scientific">Suillus placidus</name>
    <dbReference type="NCBI Taxonomy" id="48579"/>
    <lineage>
        <taxon>Eukaryota</taxon>
        <taxon>Fungi</taxon>
        <taxon>Dikarya</taxon>
        <taxon>Basidiomycota</taxon>
        <taxon>Agaricomycotina</taxon>
        <taxon>Agaricomycetes</taxon>
        <taxon>Agaricomycetidae</taxon>
        <taxon>Boletales</taxon>
        <taxon>Suillineae</taxon>
        <taxon>Suillaceae</taxon>
        <taxon>Suillus</taxon>
    </lineage>
</organism>
<name>A0A9P7D8R7_9AGAM</name>
<protein>
    <submittedName>
        <fullName evidence="1">Uncharacterized protein</fullName>
    </submittedName>
</protein>
<dbReference type="Proteomes" id="UP000714275">
    <property type="component" value="Unassembled WGS sequence"/>
</dbReference>